<dbReference type="Gene3D" id="1.10.10.10">
    <property type="entry name" value="Winged helix-like DNA-binding domain superfamily/Winged helix DNA-binding domain"/>
    <property type="match status" value="1"/>
</dbReference>
<feature type="region of interest" description="Disordered" evidence="11">
    <location>
        <begin position="1"/>
        <end position="21"/>
    </location>
</feature>
<keyword evidence="15" id="KW-1185">Reference proteome</keyword>
<dbReference type="GO" id="GO:0000228">
    <property type="term" value="C:nuclear chromosome"/>
    <property type="evidence" value="ECO:0007669"/>
    <property type="project" value="TreeGrafter"/>
</dbReference>
<feature type="active site" description="O-(5'-phospho-DNA)-tyrosine intermediate" evidence="10">
    <location>
        <position position="33"/>
    </location>
</feature>
<dbReference type="Gene3D" id="3.40.1360.10">
    <property type="match status" value="1"/>
</dbReference>
<protein>
    <recommendedName>
        <fullName evidence="4">DNA topoisomerase (ATP-hydrolyzing)</fullName>
        <ecNumber evidence="4">5.6.2.2</ecNumber>
    </recommendedName>
</protein>
<dbReference type="GO" id="GO:0005524">
    <property type="term" value="F:ATP binding"/>
    <property type="evidence" value="ECO:0007669"/>
    <property type="project" value="InterPro"/>
</dbReference>
<evidence type="ECO:0000256" key="2">
    <source>
        <dbReference type="ARBA" id="ARBA00001946"/>
    </source>
</evidence>
<proteinExistence type="inferred from homology"/>
<evidence type="ECO:0000256" key="8">
    <source>
        <dbReference type="ARBA" id="ARBA00023125"/>
    </source>
</evidence>
<dbReference type="InterPro" id="IPR013049">
    <property type="entry name" value="Spo11/TopoVI_A_N"/>
</dbReference>
<evidence type="ECO:0000256" key="7">
    <source>
        <dbReference type="ARBA" id="ARBA00023029"/>
    </source>
</evidence>
<reference evidence="14" key="2">
    <citation type="journal article" date="2019" name="IMA Fungus">
        <title>Genome sequencing and comparison of five Tilletia species to identify candidate genes for the detection of regulated species infecting wheat.</title>
        <authorList>
            <person name="Nguyen H.D.T."/>
            <person name="Sultana T."/>
            <person name="Kesanakurti P."/>
            <person name="Hambleton S."/>
        </authorList>
    </citation>
    <scope>NUCLEOTIDE SEQUENCE</scope>
    <source>
        <strain evidence="14">DAOMC 236422</strain>
    </source>
</reference>
<dbReference type="PANTHER" id="PTHR10848:SF0">
    <property type="entry name" value="MEIOTIC RECOMBINATION PROTEIN SPO11"/>
    <property type="match status" value="1"/>
</dbReference>
<dbReference type="PANTHER" id="PTHR10848">
    <property type="entry name" value="MEIOTIC RECOMBINATION PROTEIN SPO11"/>
    <property type="match status" value="1"/>
</dbReference>
<accession>A0A8X7T4I1</accession>
<feature type="region of interest" description="Disordered" evidence="11">
    <location>
        <begin position="399"/>
        <end position="443"/>
    </location>
</feature>
<evidence type="ECO:0000256" key="11">
    <source>
        <dbReference type="SAM" id="MobiDB-lite"/>
    </source>
</evidence>
<keyword evidence="9 10" id="KW-0413">Isomerase</keyword>
<evidence type="ECO:0000256" key="10">
    <source>
        <dbReference type="PROSITE-ProRule" id="PRU01385"/>
    </source>
</evidence>
<dbReference type="EC" id="5.6.2.2" evidence="4"/>
<feature type="domain" description="Spo11/DNA topoisomerase VI subunit A N-terminal" evidence="12">
    <location>
        <begin position="29"/>
        <end position="65"/>
    </location>
</feature>
<evidence type="ECO:0000256" key="9">
    <source>
        <dbReference type="ARBA" id="ARBA00023235"/>
    </source>
</evidence>
<evidence type="ECO:0000259" key="12">
    <source>
        <dbReference type="Pfam" id="PF04406"/>
    </source>
</evidence>
<dbReference type="GO" id="GO:0003677">
    <property type="term" value="F:DNA binding"/>
    <property type="evidence" value="ECO:0007669"/>
    <property type="project" value="UniProtKB-UniRule"/>
</dbReference>
<evidence type="ECO:0000313" key="14">
    <source>
        <dbReference type="EMBL" id="KAE8267363.1"/>
    </source>
</evidence>
<dbReference type="InterPro" id="IPR002815">
    <property type="entry name" value="Spo11/TopoVI_A"/>
</dbReference>
<feature type="compositionally biased region" description="Basic and acidic residues" evidence="11">
    <location>
        <begin position="89"/>
        <end position="104"/>
    </location>
</feature>
<dbReference type="GO" id="GO:0003918">
    <property type="term" value="F:DNA topoisomerase type II (double strand cut, ATP-hydrolyzing) activity"/>
    <property type="evidence" value="ECO:0007669"/>
    <property type="project" value="UniProtKB-UniRule"/>
</dbReference>
<keyword evidence="6" id="KW-0460">Magnesium</keyword>
<keyword evidence="7 10" id="KW-0799">Topoisomerase</keyword>
<keyword evidence="5" id="KW-0479">Metal-binding</keyword>
<dbReference type="PROSITE" id="PS52041">
    <property type="entry name" value="TOPO_IIB"/>
    <property type="match status" value="1"/>
</dbReference>
<dbReference type="SUPFAM" id="SSF56726">
    <property type="entry name" value="DNA topoisomerase IV, alpha subunit"/>
    <property type="match status" value="2"/>
</dbReference>
<feature type="region of interest" description="Disordered" evidence="11">
    <location>
        <begin position="84"/>
        <end position="106"/>
    </location>
</feature>
<dbReference type="AlphaFoldDB" id="A0A8X7T4I1"/>
<sequence>MLLASLRPHLPDIPHNSRPAPSPLSHLYRDLFYRDVALFKRQTSSDAHIASLSSALDVDRDALGIRAAAKGLLSGSFRLQLRQSLPSPRDGHSDAEGDGAHDGHQQPVIWLEGSPASQHLVPFVHDLDTFQTEATWVLVVEKEAIFQILCQHAFAAGSSMNLKPGLLITVRPLENVLFELSTLPQFIRNADQSFFPGLWETLMLGQLVQGKGYPDQATQQFLVFLAEQYKDISFFILTDGDPHGIDILRMYQYGNGTIQRPGRFAVPRLEWLGLRTVDFMQAGHKSTGHQDAESHQVSAEGGEGDGAEALVSQGMLRLSPADRKKAESLISHDGLSEVLKNELGIMLHYGGKAELEVLFESTTSEDWDVSSAGDTNNSQVRGPAAAAIATDGVGECEVGAGRKGGGAPEEGWHRTSMSAPGDATAGANGCQSDTAAADSFDSPGRQAASAMDVVAAAANSWTRTVPESADCVDKGPKISQATSRLLQYVAQRMCSVDASVVRAGLDGPSSDQLLSSLHGA</sequence>
<comment type="cofactor">
    <cofactor evidence="2">
        <name>Mg(2+)</name>
        <dbReference type="ChEBI" id="CHEBI:18420"/>
    </cofactor>
</comment>
<feature type="domain" description="Topoisomerase 6 subunit A/Spo11 TOPRIM" evidence="13">
    <location>
        <begin position="207"/>
        <end position="361"/>
    </location>
</feature>
<reference evidence="14" key="1">
    <citation type="submission" date="2016-04" db="EMBL/GenBank/DDBJ databases">
        <authorList>
            <person name="Nguyen H.D."/>
            <person name="Samba Siva P."/>
            <person name="Cullis J."/>
            <person name="Levesque C.A."/>
            <person name="Hambleton S."/>
        </authorList>
    </citation>
    <scope>NUCLEOTIDE SEQUENCE</scope>
    <source>
        <strain evidence="14">DAOMC 236422</strain>
    </source>
</reference>
<keyword evidence="8 10" id="KW-0238">DNA-binding</keyword>
<dbReference type="EMBL" id="LWDG02000234">
    <property type="protein sequence ID" value="KAE8267363.1"/>
    <property type="molecule type" value="Genomic_DNA"/>
</dbReference>
<dbReference type="Pfam" id="PF21180">
    <property type="entry name" value="TOP6A-Spo11_Toprim"/>
    <property type="match status" value="1"/>
</dbReference>
<gene>
    <name evidence="14" type="ORF">A4X09_0g4987</name>
</gene>
<evidence type="ECO:0000256" key="5">
    <source>
        <dbReference type="ARBA" id="ARBA00022723"/>
    </source>
</evidence>
<dbReference type="Pfam" id="PF04406">
    <property type="entry name" value="TP6A_N"/>
    <property type="match status" value="1"/>
</dbReference>
<dbReference type="PRINTS" id="PR01550">
    <property type="entry name" value="TOP6AFAMILY"/>
</dbReference>
<comment type="caution">
    <text evidence="14">The sequence shown here is derived from an EMBL/GenBank/DDBJ whole genome shotgun (WGS) entry which is preliminary data.</text>
</comment>
<evidence type="ECO:0000256" key="3">
    <source>
        <dbReference type="ARBA" id="ARBA00006559"/>
    </source>
</evidence>
<comment type="similarity">
    <text evidence="3 10">Belongs to the TOP6A family.</text>
</comment>
<evidence type="ECO:0000256" key="6">
    <source>
        <dbReference type="ARBA" id="ARBA00022842"/>
    </source>
</evidence>
<feature type="region of interest" description="Disordered" evidence="11">
    <location>
        <begin position="284"/>
        <end position="303"/>
    </location>
</feature>
<dbReference type="GO" id="GO:0046872">
    <property type="term" value="F:metal ion binding"/>
    <property type="evidence" value="ECO:0007669"/>
    <property type="project" value="UniProtKB-KW"/>
</dbReference>
<dbReference type="GO" id="GO:0042138">
    <property type="term" value="P:meiotic DNA double-strand break formation"/>
    <property type="evidence" value="ECO:0007669"/>
    <property type="project" value="TreeGrafter"/>
</dbReference>
<organism evidence="14 15">
    <name type="scientific">Tilletia walkeri</name>
    <dbReference type="NCBI Taxonomy" id="117179"/>
    <lineage>
        <taxon>Eukaryota</taxon>
        <taxon>Fungi</taxon>
        <taxon>Dikarya</taxon>
        <taxon>Basidiomycota</taxon>
        <taxon>Ustilaginomycotina</taxon>
        <taxon>Exobasidiomycetes</taxon>
        <taxon>Tilletiales</taxon>
        <taxon>Tilletiaceae</taxon>
        <taxon>Tilletia</taxon>
    </lineage>
</organism>
<evidence type="ECO:0000256" key="4">
    <source>
        <dbReference type="ARBA" id="ARBA00012895"/>
    </source>
</evidence>
<name>A0A8X7T4I1_9BASI</name>
<dbReference type="InterPro" id="IPR036078">
    <property type="entry name" value="Spo11/TopoVI_A_sf"/>
</dbReference>
<dbReference type="InterPro" id="IPR034136">
    <property type="entry name" value="TOPRIM_Topo6A/Spo11"/>
</dbReference>
<comment type="catalytic activity">
    <reaction evidence="1 10">
        <text>ATP-dependent breakage, passage and rejoining of double-stranded DNA.</text>
        <dbReference type="EC" id="5.6.2.2"/>
    </reaction>
</comment>
<dbReference type="InterPro" id="IPR036388">
    <property type="entry name" value="WH-like_DNA-bd_sf"/>
</dbReference>
<dbReference type="CDD" id="cd00223">
    <property type="entry name" value="TOPRIM_TopoIIB_SPO"/>
    <property type="match status" value="1"/>
</dbReference>
<dbReference type="Proteomes" id="UP000078113">
    <property type="component" value="Unassembled WGS sequence"/>
</dbReference>
<evidence type="ECO:0000256" key="1">
    <source>
        <dbReference type="ARBA" id="ARBA00000185"/>
    </source>
</evidence>
<evidence type="ECO:0000313" key="15">
    <source>
        <dbReference type="Proteomes" id="UP000078113"/>
    </source>
</evidence>
<dbReference type="GO" id="GO:0007131">
    <property type="term" value="P:reciprocal meiotic recombination"/>
    <property type="evidence" value="ECO:0007669"/>
    <property type="project" value="TreeGrafter"/>
</dbReference>
<dbReference type="GO" id="GO:0000706">
    <property type="term" value="P:meiotic DNA double-strand break processing"/>
    <property type="evidence" value="ECO:0007669"/>
    <property type="project" value="TreeGrafter"/>
</dbReference>
<evidence type="ECO:0000259" key="13">
    <source>
        <dbReference type="Pfam" id="PF21180"/>
    </source>
</evidence>